<sequence length="240" mass="28754">MLKINFFGPFILFFIWTAEISAQSKPFISLYKEQLPYFQELITGGQYGEAPLNYEGHPYFEKRVFEEGLLSINKIDYTDVQLLYDENADVVVTFHPIYKQKILIKSEKIEEFQLDKDHIFRRFEGNNSYPHHNNGFYQVKKDGEIKVLQKHYKIIEATKEVGKYPYKFVEDNEYFYWFNGEFVPIRKKKQAIKSLGLSKREVKKHMKQIDVYFALEKEQYILELADFRENQAEEFKGFVK</sequence>
<organism evidence="1 2">
    <name type="scientific">Algoriphagus iocasae</name>
    <dbReference type="NCBI Taxonomy" id="1836499"/>
    <lineage>
        <taxon>Bacteria</taxon>
        <taxon>Pseudomonadati</taxon>
        <taxon>Bacteroidota</taxon>
        <taxon>Cytophagia</taxon>
        <taxon>Cytophagales</taxon>
        <taxon>Cyclobacteriaceae</taxon>
        <taxon>Algoriphagus</taxon>
    </lineage>
</organism>
<reference evidence="1 2" key="1">
    <citation type="submission" date="2020-08" db="EMBL/GenBank/DDBJ databases">
        <title>Genomic Encyclopedia of Type Strains, Phase IV (KMG-IV): sequencing the most valuable type-strain genomes for metagenomic binning, comparative biology and taxonomic classification.</title>
        <authorList>
            <person name="Goeker M."/>
        </authorList>
    </citation>
    <scope>NUCLEOTIDE SEQUENCE [LARGE SCALE GENOMIC DNA]</scope>
    <source>
        <strain evidence="1 2">DSM 102044</strain>
    </source>
</reference>
<dbReference type="RefSeq" id="WP_184494576.1">
    <property type="nucleotide sequence ID" value="NZ_JACIJO010000002.1"/>
</dbReference>
<comment type="caution">
    <text evidence="1">The sequence shown here is derived from an EMBL/GenBank/DDBJ whole genome shotgun (WGS) entry which is preliminary data.</text>
</comment>
<dbReference type="AlphaFoldDB" id="A0A841MM99"/>
<gene>
    <name evidence="1" type="ORF">FHS59_001552</name>
</gene>
<keyword evidence="2" id="KW-1185">Reference proteome</keyword>
<accession>A0A841MM99</accession>
<protein>
    <submittedName>
        <fullName evidence="1">Uncharacterized protein</fullName>
    </submittedName>
</protein>
<dbReference type="Proteomes" id="UP000588604">
    <property type="component" value="Unassembled WGS sequence"/>
</dbReference>
<evidence type="ECO:0000313" key="2">
    <source>
        <dbReference type="Proteomes" id="UP000588604"/>
    </source>
</evidence>
<name>A0A841MM99_9BACT</name>
<proteinExistence type="predicted"/>
<dbReference type="EMBL" id="JACIJO010000002">
    <property type="protein sequence ID" value="MBB6325924.1"/>
    <property type="molecule type" value="Genomic_DNA"/>
</dbReference>
<evidence type="ECO:0000313" key="1">
    <source>
        <dbReference type="EMBL" id="MBB6325924.1"/>
    </source>
</evidence>